<feature type="binding site" evidence="3">
    <location>
        <position position="28"/>
    </location>
    <ligand>
        <name>Zn(2+)</name>
        <dbReference type="ChEBI" id="CHEBI:29105"/>
    </ligand>
</feature>
<keyword evidence="1 3" id="KW-0479">Metal-binding</keyword>
<dbReference type="PANTHER" id="PTHR36150:SF1">
    <property type="entry name" value="DNA GYRASE INHIBITOR YACG"/>
    <property type="match status" value="1"/>
</dbReference>
<comment type="cofactor">
    <cofactor evidence="3">
        <name>Zn(2+)</name>
        <dbReference type="ChEBI" id="CHEBI:29105"/>
    </cofactor>
    <text evidence="3">Binds 1 zinc ion.</text>
</comment>
<name>A0A653DZX6_9PSED</name>
<dbReference type="NCBIfam" id="NF001638">
    <property type="entry name" value="PRK00418.1"/>
    <property type="match status" value="1"/>
</dbReference>
<feature type="binding site" evidence="3">
    <location>
        <position position="12"/>
    </location>
    <ligand>
        <name>Zn(2+)</name>
        <dbReference type="ChEBI" id="CHEBI:29105"/>
    </ligand>
</feature>
<feature type="binding site" evidence="3">
    <location>
        <position position="9"/>
    </location>
    <ligand>
        <name>Zn(2+)</name>
        <dbReference type="ChEBI" id="CHEBI:29105"/>
    </ligand>
</feature>
<dbReference type="GO" id="GO:0008270">
    <property type="term" value="F:zinc ion binding"/>
    <property type="evidence" value="ECO:0007669"/>
    <property type="project" value="UniProtKB-UniRule"/>
</dbReference>
<evidence type="ECO:0000256" key="4">
    <source>
        <dbReference type="SAM" id="MobiDB-lite"/>
    </source>
</evidence>
<organism evidence="5">
    <name type="scientific">Pseudomonas marincola</name>
    <dbReference type="NCBI Taxonomy" id="437900"/>
    <lineage>
        <taxon>Bacteria</taxon>
        <taxon>Pseudomonadati</taxon>
        <taxon>Pseudomonadota</taxon>
        <taxon>Gammaproteobacteria</taxon>
        <taxon>Pseudomonadales</taxon>
        <taxon>Pseudomonadaceae</taxon>
        <taxon>Pseudomonas</taxon>
    </lineage>
</organism>
<dbReference type="GO" id="GO:0006355">
    <property type="term" value="P:regulation of DNA-templated transcription"/>
    <property type="evidence" value="ECO:0007669"/>
    <property type="project" value="InterPro"/>
</dbReference>
<dbReference type="GO" id="GO:0008657">
    <property type="term" value="F:DNA topoisomerase type II (double strand cut, ATP-hydrolyzing) inhibitor activity"/>
    <property type="evidence" value="ECO:0007669"/>
    <property type="project" value="UniProtKB-UniRule"/>
</dbReference>
<dbReference type="SUPFAM" id="SSF57716">
    <property type="entry name" value="Glucocorticoid receptor-like (DNA-binding domain)"/>
    <property type="match status" value="1"/>
</dbReference>
<comment type="similarity">
    <text evidence="3">Belongs to the DNA gyrase inhibitor YacG family.</text>
</comment>
<gene>
    <name evidence="3 5" type="primary">yacG</name>
    <name evidence="5" type="ORF">PMYSY11_0889</name>
</gene>
<evidence type="ECO:0000313" key="5">
    <source>
        <dbReference type="EMBL" id="VEV95936.1"/>
    </source>
</evidence>
<dbReference type="RefSeq" id="WP_069898093.1">
    <property type="nucleotide sequence ID" value="NZ_JBALWF010000001.1"/>
</dbReference>
<dbReference type="Gene3D" id="3.30.50.10">
    <property type="entry name" value="Erythroid Transcription Factor GATA-1, subunit A"/>
    <property type="match status" value="1"/>
</dbReference>
<evidence type="ECO:0000256" key="2">
    <source>
        <dbReference type="ARBA" id="ARBA00022833"/>
    </source>
</evidence>
<evidence type="ECO:0000256" key="1">
    <source>
        <dbReference type="ARBA" id="ARBA00022723"/>
    </source>
</evidence>
<dbReference type="EMBL" id="LR215729">
    <property type="protein sequence ID" value="VEV95936.1"/>
    <property type="molecule type" value="Genomic_DNA"/>
</dbReference>
<comment type="subunit">
    <text evidence="3">Interacts with GyrB.</text>
</comment>
<comment type="function">
    <text evidence="3">Inhibits all the catalytic activities of DNA gyrase by preventing its interaction with DNA. Acts by binding directly to the C-terminal domain of GyrB, which probably disrupts DNA binding by the gyrase.</text>
</comment>
<accession>A0A653DZX6</accession>
<sequence length="68" mass="7479">MSSPTLVACPTCEAPVEWGPQSPSRPFCSERCKLIDLGAWASEQHAIPGNELEDDLFSENLTPTPRQH</sequence>
<keyword evidence="2 3" id="KW-0862">Zinc</keyword>
<dbReference type="HAMAP" id="MF_00649">
    <property type="entry name" value="DNA_gyrase_inhibitor_YacG"/>
    <property type="match status" value="1"/>
</dbReference>
<dbReference type="Pfam" id="PF03884">
    <property type="entry name" value="YacG"/>
    <property type="match status" value="1"/>
</dbReference>
<dbReference type="InterPro" id="IPR013088">
    <property type="entry name" value="Znf_NHR/GATA"/>
</dbReference>
<protein>
    <recommendedName>
        <fullName evidence="3">DNA gyrase inhibitor YacG</fullName>
    </recommendedName>
</protein>
<feature type="region of interest" description="Disordered" evidence="4">
    <location>
        <begin position="46"/>
        <end position="68"/>
    </location>
</feature>
<feature type="compositionally biased region" description="Polar residues" evidence="4">
    <location>
        <begin position="59"/>
        <end position="68"/>
    </location>
</feature>
<evidence type="ECO:0000256" key="3">
    <source>
        <dbReference type="HAMAP-Rule" id="MF_00649"/>
    </source>
</evidence>
<dbReference type="InterPro" id="IPR005584">
    <property type="entry name" value="DNA_gyrase_inhibitor_YacG"/>
</dbReference>
<proteinExistence type="inferred from homology"/>
<dbReference type="PANTHER" id="PTHR36150">
    <property type="entry name" value="DNA GYRASE INHIBITOR YACG"/>
    <property type="match status" value="1"/>
</dbReference>
<dbReference type="AlphaFoldDB" id="A0A653DZX6"/>
<reference evidence="5" key="1">
    <citation type="submission" date="2019-02" db="EMBL/GenBank/DDBJ databases">
        <authorList>
            <consortium name="Genoscope - CEA"/>
            <person name="William W."/>
        </authorList>
    </citation>
    <scope>NUCLEOTIDE SEQUENCE [LARGE SCALE GENOMIC DNA]</scope>
    <source>
        <strain evidence="5">YSy11</strain>
    </source>
</reference>
<feature type="binding site" evidence="3">
    <location>
        <position position="32"/>
    </location>
    <ligand>
        <name>Zn(2+)</name>
        <dbReference type="ChEBI" id="CHEBI:29105"/>
    </ligand>
</feature>